<organism evidence="3 4">
    <name type="scientific">Lactococcus lactis subsp. lactis</name>
    <name type="common">Streptococcus lactis</name>
    <dbReference type="NCBI Taxonomy" id="1360"/>
    <lineage>
        <taxon>Bacteria</taxon>
        <taxon>Bacillati</taxon>
        <taxon>Bacillota</taxon>
        <taxon>Bacilli</taxon>
        <taxon>Lactobacillales</taxon>
        <taxon>Streptococcaceae</taxon>
        <taxon>Lactococcus</taxon>
    </lineage>
</organism>
<dbReference type="SUPFAM" id="SSF51445">
    <property type="entry name" value="(Trans)glycosidases"/>
    <property type="match status" value="1"/>
</dbReference>
<dbReference type="Proteomes" id="UP000053058">
    <property type="component" value="Unassembled WGS sequence"/>
</dbReference>
<accession>A0A0V8D133</accession>
<reference evidence="4" key="1">
    <citation type="submission" date="2015-10" db="EMBL/GenBank/DDBJ databases">
        <title>Draft Genome Sequences of 11 Lactococcus lactis subspecies cremoris strains.</title>
        <authorList>
            <person name="Wels M."/>
            <person name="Backus L."/>
            <person name="Boekhorst J."/>
            <person name="Dijkstra A."/>
            <person name="Beerthuizen M."/>
            <person name="Kelly W."/>
            <person name="Siezen R."/>
            <person name="Bachmann H."/>
            <person name="Van Hijum S."/>
        </authorList>
    </citation>
    <scope>NUCLEOTIDE SEQUENCE [LARGE SCALE GENOMIC DNA]</scope>
    <source>
        <strain evidence="4">KF282</strain>
    </source>
</reference>
<dbReference type="RefSeq" id="WP_081041329.1">
    <property type="nucleotide sequence ID" value="NZ_LKLN01000020.1"/>
</dbReference>
<evidence type="ECO:0000313" key="3">
    <source>
        <dbReference type="EMBL" id="KSU06833.1"/>
    </source>
</evidence>
<dbReference type="AlphaFoldDB" id="A0A0V8D133"/>
<evidence type="ECO:0000256" key="1">
    <source>
        <dbReference type="SAM" id="Phobius"/>
    </source>
</evidence>
<feature type="domain" description="Rv2525c-like glycoside hydrolase-like" evidence="2">
    <location>
        <begin position="315"/>
        <end position="483"/>
    </location>
</feature>
<keyword evidence="1" id="KW-0472">Membrane</keyword>
<dbReference type="SUPFAM" id="SSF47090">
    <property type="entry name" value="PGBD-like"/>
    <property type="match status" value="2"/>
</dbReference>
<dbReference type="PATRIC" id="fig|1360.105.peg.936"/>
<evidence type="ECO:0000313" key="4">
    <source>
        <dbReference type="Proteomes" id="UP000053058"/>
    </source>
</evidence>
<keyword evidence="1" id="KW-1133">Transmembrane helix</keyword>
<dbReference type="CDD" id="cd06418">
    <property type="entry name" value="GH25_BacA-like"/>
    <property type="match status" value="1"/>
</dbReference>
<sequence>MADEMVLETQQWLNKAYGNVSGFKKVTEDGKTGWTTIYALIRGLQHELGITELSDNFGEETSKRYDEKVVPKLKEGYKGNIVYLLQGAFWCKGIGPGGLNGEFSNYTQEALTKLQNEAGFPNGDGDFNSKWAKALFDMSAFVIVEGGDEKIRGMQQWLNVNYNNYFGILPCDGIYQRATNTALIYALQSEEGLPPESEAIEGKPFANGNYGNKTVELTPTLQSGDSGSFVEILQYGLYVNGFYQSGVFDGNYSDKVASEVTKFASFMNYDSTDYSAGVANLTIIKGLLTSNGNTNRNSNALDTSTQLSNQDILNFKQFGFQIIGRYLTGSVGTGSDKRDKNLTTDEINKIVSAGLSIFPIYEDGGYEEDYFTIYQGYKDAFLASKAARDLGFPEGATIYFAVDVDLQEGDIDGTAGQYMIGVVNGLAATEFYPGIYGTRNVCLHGEKLGMKYSFVSNMSYGWSGNLGYKMPDNWAFDQFIEYPIGGTPIDQGASSGKDKGYTKFDQNPDRTIMPQDALDSITSGKLFQGKVKFDKSVVVLDEPYLKITTSAATVFKKEGNGPSFNIKNGKIVSDDSVSLKDYLAKTFHLPSVGADLVIDKLGNSTISSSFNAGNLSFKLSTSDQNIFKLTLTYNVQKVNEKPLSGELSMTLEIEFDPLAFVTEKVSGLASDVLALVPKFLEVIGVAALIIVAVLAIGATAPVDVVGAVAAFLLTFITKAITV</sequence>
<protein>
    <recommendedName>
        <fullName evidence="2">Rv2525c-like glycoside hydrolase-like domain-containing protein</fullName>
    </recommendedName>
</protein>
<evidence type="ECO:0000259" key="2">
    <source>
        <dbReference type="Pfam" id="PF08924"/>
    </source>
</evidence>
<feature type="transmembrane region" description="Helical" evidence="1">
    <location>
        <begin position="683"/>
        <end position="716"/>
    </location>
</feature>
<dbReference type="InterPro" id="IPR036365">
    <property type="entry name" value="PGBD-like_sf"/>
</dbReference>
<dbReference type="Gene3D" id="3.20.20.80">
    <property type="entry name" value="Glycosidases"/>
    <property type="match status" value="1"/>
</dbReference>
<name>A0A0V8D133_LACLL</name>
<comment type="caution">
    <text evidence="3">The sequence shown here is derived from an EMBL/GenBank/DDBJ whole genome shotgun (WGS) entry which is preliminary data.</text>
</comment>
<dbReference type="InterPro" id="IPR017853">
    <property type="entry name" value="GH"/>
</dbReference>
<dbReference type="Pfam" id="PF08924">
    <property type="entry name" value="Rv2525c_GlyHyd-like"/>
    <property type="match status" value="1"/>
</dbReference>
<dbReference type="InterPro" id="IPR015020">
    <property type="entry name" value="Rv2525c-like_Glyco_Hydro-like"/>
</dbReference>
<proteinExistence type="predicted"/>
<keyword evidence="1" id="KW-0812">Transmembrane</keyword>
<gene>
    <name evidence="3" type="ORF">KF282_0806</name>
</gene>
<dbReference type="EMBL" id="LKLN01000020">
    <property type="protein sequence ID" value="KSU06833.1"/>
    <property type="molecule type" value="Genomic_DNA"/>
</dbReference>